<dbReference type="PANTHER" id="PTHR43280">
    <property type="entry name" value="ARAC-FAMILY TRANSCRIPTIONAL REGULATOR"/>
    <property type="match status" value="1"/>
</dbReference>
<keyword evidence="2 5" id="KW-0238">DNA-binding</keyword>
<dbReference type="AlphaFoldDB" id="A0A4R8DS54"/>
<dbReference type="Pfam" id="PF22200">
    <property type="entry name" value="ExsA_N"/>
    <property type="match status" value="1"/>
</dbReference>
<evidence type="ECO:0000259" key="4">
    <source>
        <dbReference type="PROSITE" id="PS01124"/>
    </source>
</evidence>
<evidence type="ECO:0000256" key="3">
    <source>
        <dbReference type="ARBA" id="ARBA00023163"/>
    </source>
</evidence>
<dbReference type="InterPro" id="IPR018060">
    <property type="entry name" value="HTH_AraC"/>
</dbReference>
<dbReference type="RefSeq" id="WP_162852531.1">
    <property type="nucleotide sequence ID" value="NZ_SODV01000001.1"/>
</dbReference>
<keyword evidence="3" id="KW-0804">Transcription</keyword>
<dbReference type="GO" id="GO:0003700">
    <property type="term" value="F:DNA-binding transcription factor activity"/>
    <property type="evidence" value="ECO:0007669"/>
    <property type="project" value="InterPro"/>
</dbReference>
<proteinExistence type="predicted"/>
<dbReference type="PANTHER" id="PTHR43280:SF11">
    <property type="entry name" value="RCS-SPECIFIC HTH-TYPE TRANSCRIPTIONAL ACTIVATOR RCLR"/>
    <property type="match status" value="1"/>
</dbReference>
<dbReference type="SUPFAM" id="SSF46689">
    <property type="entry name" value="Homeodomain-like"/>
    <property type="match status" value="2"/>
</dbReference>
<reference evidence="5 6" key="1">
    <citation type="submission" date="2019-03" db="EMBL/GenBank/DDBJ databases">
        <title>Genomic Encyclopedia of Type Strains, Phase IV (KMG-IV): sequencing the most valuable type-strain genomes for metagenomic binning, comparative biology and taxonomic classification.</title>
        <authorList>
            <person name="Goeker M."/>
        </authorList>
    </citation>
    <scope>NUCLEOTIDE SEQUENCE [LARGE SCALE GENOMIC DNA]</scope>
    <source>
        <strain evidence="5 6">DSM 100059</strain>
    </source>
</reference>
<name>A0A4R8DS54_9BACT</name>
<organism evidence="5 6">
    <name type="scientific">Dinghuibacter silviterrae</name>
    <dbReference type="NCBI Taxonomy" id="1539049"/>
    <lineage>
        <taxon>Bacteria</taxon>
        <taxon>Pseudomonadati</taxon>
        <taxon>Bacteroidota</taxon>
        <taxon>Chitinophagia</taxon>
        <taxon>Chitinophagales</taxon>
        <taxon>Chitinophagaceae</taxon>
        <taxon>Dinghuibacter</taxon>
    </lineage>
</organism>
<evidence type="ECO:0000256" key="2">
    <source>
        <dbReference type="ARBA" id="ARBA00023125"/>
    </source>
</evidence>
<dbReference type="PROSITE" id="PS01124">
    <property type="entry name" value="HTH_ARAC_FAMILY_2"/>
    <property type="match status" value="1"/>
</dbReference>
<dbReference type="InterPro" id="IPR009057">
    <property type="entry name" value="Homeodomain-like_sf"/>
</dbReference>
<dbReference type="Proteomes" id="UP000294498">
    <property type="component" value="Unassembled WGS sequence"/>
</dbReference>
<keyword evidence="1" id="KW-0805">Transcription regulation</keyword>
<dbReference type="InterPro" id="IPR020449">
    <property type="entry name" value="Tscrpt_reg_AraC-type_HTH"/>
</dbReference>
<gene>
    <name evidence="5" type="ORF">EDB95_1878</name>
</gene>
<feature type="domain" description="HTH araC/xylS-type" evidence="4">
    <location>
        <begin position="184"/>
        <end position="282"/>
    </location>
</feature>
<evidence type="ECO:0000256" key="1">
    <source>
        <dbReference type="ARBA" id="ARBA00023015"/>
    </source>
</evidence>
<evidence type="ECO:0000313" key="6">
    <source>
        <dbReference type="Proteomes" id="UP000294498"/>
    </source>
</evidence>
<dbReference type="SMART" id="SM00342">
    <property type="entry name" value="HTH_ARAC"/>
    <property type="match status" value="1"/>
</dbReference>
<dbReference type="EMBL" id="SODV01000001">
    <property type="protein sequence ID" value="TDX00849.1"/>
    <property type="molecule type" value="Genomic_DNA"/>
</dbReference>
<sequence length="286" mass="32889">MTTFCVPDHLASWENRDLTVYHYRSPSERPFKTPVELLRPMFSFLLSGEKHVYLQEDAIHIDPGQALLFPISHCLMMERAPRDGQYSSLLFSFTSSAVAALREKHPTIFRRRPAGLRKAAFVLDQDDFVRSFVAALLRLESGATTLADALLPLKFEELMLYLAHTYPTTFPDFVTGLDEEDADGLLKRVVEHNIHNNLTLEELAFLCHVSQSTFKRKFEQLFGTPPIRWFHERRMAHAARLLGEHGRKASEIYEDLGYRNLSSFVQAFKKEFGVTPGAWRPQEMTL</sequence>
<dbReference type="GO" id="GO:0043565">
    <property type="term" value="F:sequence-specific DNA binding"/>
    <property type="evidence" value="ECO:0007669"/>
    <property type="project" value="InterPro"/>
</dbReference>
<accession>A0A4R8DS54</accession>
<keyword evidence="6" id="KW-1185">Reference proteome</keyword>
<dbReference type="InterPro" id="IPR054015">
    <property type="entry name" value="ExsA-like_N"/>
</dbReference>
<dbReference type="Pfam" id="PF12833">
    <property type="entry name" value="HTH_18"/>
    <property type="match status" value="1"/>
</dbReference>
<comment type="caution">
    <text evidence="5">The sequence shown here is derived from an EMBL/GenBank/DDBJ whole genome shotgun (WGS) entry which is preliminary data.</text>
</comment>
<dbReference type="PRINTS" id="PR00032">
    <property type="entry name" value="HTHARAC"/>
</dbReference>
<protein>
    <submittedName>
        <fullName evidence="5">AraC-like DNA-binding protein</fullName>
    </submittedName>
</protein>
<dbReference type="Gene3D" id="1.10.10.60">
    <property type="entry name" value="Homeodomain-like"/>
    <property type="match status" value="2"/>
</dbReference>
<evidence type="ECO:0000313" key="5">
    <source>
        <dbReference type="EMBL" id="TDX00849.1"/>
    </source>
</evidence>